<protein>
    <recommendedName>
        <fullName evidence="3">Lipoprotein</fullName>
    </recommendedName>
</protein>
<evidence type="ECO:0008006" key="3">
    <source>
        <dbReference type="Google" id="ProtNLM"/>
    </source>
</evidence>
<accession>A0A7Y8V0G8</accession>
<dbReference type="AlphaFoldDB" id="A0A7Y8V0G8"/>
<evidence type="ECO:0000313" key="1">
    <source>
        <dbReference type="EMBL" id="NWN64085.1"/>
    </source>
</evidence>
<sequence>MATAACFGCLTPLIDPLTNGIDTMLTSPRPLKPLICLTLLAALTGCGALTDVRSFSTPYATPTSAETVRLRVMSDGMVRAVPNSNCINFRLPGAGVMVANREGYADRNGESLGMAPVQRSSEATVMSELRVPAGQPIAFHYIGNRCYNMFTFVPEAGMDYELDATGRYKCGVTLKRMLVGKIEGTRVPLGESKLCNWGDNF</sequence>
<evidence type="ECO:0000313" key="2">
    <source>
        <dbReference type="Proteomes" id="UP000543908"/>
    </source>
</evidence>
<organism evidence="1 2">
    <name type="scientific">Pseudomonas allii</name>
    <dbReference type="NCBI Taxonomy" id="2740531"/>
    <lineage>
        <taxon>Bacteria</taxon>
        <taxon>Pseudomonadati</taxon>
        <taxon>Pseudomonadota</taxon>
        <taxon>Gammaproteobacteria</taxon>
        <taxon>Pseudomonadales</taxon>
        <taxon>Pseudomonadaceae</taxon>
        <taxon>Pseudomonas</taxon>
    </lineage>
</organism>
<dbReference type="Proteomes" id="UP000543908">
    <property type="component" value="Unassembled WGS sequence"/>
</dbReference>
<dbReference type="EMBL" id="JABUHS010000249">
    <property type="protein sequence ID" value="NWN64085.1"/>
    <property type="molecule type" value="Genomic_DNA"/>
</dbReference>
<name>A0A7Y8V0G8_9PSED</name>
<gene>
    <name evidence="1" type="ORF">HT123_24810</name>
</gene>
<comment type="caution">
    <text evidence="1">The sequence shown here is derived from an EMBL/GenBank/DDBJ whole genome shotgun (WGS) entry which is preliminary data.</text>
</comment>
<proteinExistence type="predicted"/>
<reference evidence="1 2" key="1">
    <citation type="submission" date="2020-05" db="EMBL/GenBank/DDBJ databases">
        <title>Onion-isolated Pseudomonas sp.</title>
        <authorList>
            <person name="Fujikawa T."/>
            <person name="Sawada H."/>
        </authorList>
    </citation>
    <scope>NUCLEOTIDE SEQUENCE [LARGE SCALE GENOMIC DNA]</scope>
    <source>
        <strain evidence="1 2">MAFF 301512</strain>
    </source>
</reference>